<keyword evidence="7" id="KW-0630">Potassium</keyword>
<dbReference type="PANTHER" id="PTHR13232:SF10">
    <property type="entry name" value="NAD(P)H-HYDRATE EPIMERASE"/>
    <property type="match status" value="1"/>
</dbReference>
<accession>L1LDC8</accession>
<evidence type="ECO:0000259" key="10">
    <source>
        <dbReference type="PROSITE" id="PS51385"/>
    </source>
</evidence>
<comment type="catalytic activity">
    <reaction evidence="1">
        <text>(6R)-NADHX = (6S)-NADHX</text>
        <dbReference type="Rhea" id="RHEA:32215"/>
        <dbReference type="ChEBI" id="CHEBI:64074"/>
        <dbReference type="ChEBI" id="CHEBI:64075"/>
        <dbReference type="EC" id="5.1.99.6"/>
    </reaction>
</comment>
<keyword evidence="6" id="KW-0521">NADP</keyword>
<evidence type="ECO:0000256" key="8">
    <source>
        <dbReference type="ARBA" id="ARBA00023027"/>
    </source>
</evidence>
<feature type="domain" description="YjeF N-terminal" evidence="10">
    <location>
        <begin position="18"/>
        <end position="176"/>
    </location>
</feature>
<comment type="caution">
    <text evidence="11">The sequence shown here is derived from an EMBL/GenBank/DDBJ whole genome shotgun (WGS) entry which is preliminary data.</text>
</comment>
<dbReference type="GO" id="GO:0046872">
    <property type="term" value="F:metal ion binding"/>
    <property type="evidence" value="ECO:0007669"/>
    <property type="project" value="UniProtKB-KW"/>
</dbReference>
<dbReference type="Proteomes" id="UP000031512">
    <property type="component" value="Unassembled WGS sequence"/>
</dbReference>
<comment type="catalytic activity">
    <reaction evidence="2">
        <text>(6R)-NADPHX = (6S)-NADPHX</text>
        <dbReference type="Rhea" id="RHEA:32227"/>
        <dbReference type="ChEBI" id="CHEBI:64076"/>
        <dbReference type="ChEBI" id="CHEBI:64077"/>
        <dbReference type="EC" id="5.1.99.6"/>
    </reaction>
</comment>
<evidence type="ECO:0000256" key="5">
    <source>
        <dbReference type="ARBA" id="ARBA00022741"/>
    </source>
</evidence>
<evidence type="ECO:0000256" key="1">
    <source>
        <dbReference type="ARBA" id="ARBA00000013"/>
    </source>
</evidence>
<dbReference type="KEGG" id="beq:BEWA_034880"/>
<evidence type="ECO:0000256" key="7">
    <source>
        <dbReference type="ARBA" id="ARBA00022958"/>
    </source>
</evidence>
<keyword evidence="8" id="KW-0520">NAD</keyword>
<keyword evidence="5" id="KW-0547">Nucleotide-binding</keyword>
<proteinExistence type="predicted"/>
<name>L1LDC8_THEEQ</name>
<dbReference type="VEuPathDB" id="PiroplasmaDB:BEWA_034880"/>
<dbReference type="GO" id="GO:0005739">
    <property type="term" value="C:mitochondrion"/>
    <property type="evidence" value="ECO:0007669"/>
    <property type="project" value="TreeGrafter"/>
</dbReference>
<dbReference type="RefSeq" id="XP_004832904.1">
    <property type="nucleotide sequence ID" value="XM_004832847.1"/>
</dbReference>
<dbReference type="STRING" id="1537102.L1LDC8"/>
<keyword evidence="12" id="KW-1185">Reference proteome</keyword>
<reference evidence="11" key="1">
    <citation type="submission" date="2009-04" db="EMBL/GenBank/DDBJ databases">
        <authorList>
            <person name="Kappmeyer L."/>
            <person name="Thiagarajan M."/>
            <person name="Herndon D."/>
            <person name="Caler E."/>
            <person name="Galinsky K."/>
            <person name="Inman J."/>
            <person name="Schobel S."/>
            <person name="Amedeo P."/>
            <person name="Watkins K."/>
            <person name="Bradley B."/>
            <person name="Sosa J."/>
            <person name="Sarmiento M."/>
            <person name="Fedorova N."/>
            <person name="Brayton K."/>
            <person name="Lau A."/>
            <person name="Nene V."/>
            <person name="Djikeng A."/>
            <person name="Knowles D."/>
        </authorList>
    </citation>
    <scope>NUCLEOTIDE SEQUENCE</scope>
    <source>
        <strain evidence="11">WA</strain>
    </source>
</reference>
<evidence type="ECO:0000256" key="4">
    <source>
        <dbReference type="ARBA" id="ARBA00022723"/>
    </source>
</evidence>
<dbReference type="OrthoDB" id="10064708at2759"/>
<protein>
    <recommendedName>
        <fullName evidence="3">NAD(P)H-hydrate epimerase</fullName>
        <ecNumber evidence="3">5.1.99.6</ecNumber>
    </recommendedName>
</protein>
<reference evidence="11" key="2">
    <citation type="journal article" date="2012" name="BMC Genomics">
        <title>Comparative genomic analysis and phylogenetic position of Theileria equi.</title>
        <authorList>
            <person name="Kappmeyer L.S."/>
            <person name="Thiagarajan M."/>
            <person name="Herndon D.R."/>
            <person name="Ramsay J.D."/>
            <person name="Caler E."/>
            <person name="Djikeng A."/>
            <person name="Gillespie J.J."/>
            <person name="Lau A.O."/>
            <person name="Roalson E.H."/>
            <person name="Silva J.C."/>
            <person name="Silva M.G."/>
            <person name="Suarez C.E."/>
            <person name="Ueti M.W."/>
            <person name="Nene V.M."/>
            <person name="Mealey R.H."/>
            <person name="Knowles D.P."/>
            <person name="Brayton K.A."/>
        </authorList>
    </citation>
    <scope>NUCLEOTIDE SEQUENCE [LARGE SCALE GENOMIC DNA]</scope>
    <source>
        <strain evidence="11">WA</strain>
    </source>
</reference>
<dbReference type="Pfam" id="PF03853">
    <property type="entry name" value="YjeF_N"/>
    <property type="match status" value="1"/>
</dbReference>
<organism evidence="11 12">
    <name type="scientific">Theileria equi strain WA</name>
    <dbReference type="NCBI Taxonomy" id="1537102"/>
    <lineage>
        <taxon>Eukaryota</taxon>
        <taxon>Sar</taxon>
        <taxon>Alveolata</taxon>
        <taxon>Apicomplexa</taxon>
        <taxon>Aconoidasida</taxon>
        <taxon>Piroplasmida</taxon>
        <taxon>Theileriidae</taxon>
        <taxon>Theileria</taxon>
    </lineage>
</organism>
<dbReference type="GeneID" id="15807864"/>
<evidence type="ECO:0000313" key="11">
    <source>
        <dbReference type="EMBL" id="EKX73452.1"/>
    </source>
</evidence>
<dbReference type="GO" id="GO:0052856">
    <property type="term" value="F:NAD(P)HX epimerase activity"/>
    <property type="evidence" value="ECO:0007669"/>
    <property type="project" value="UniProtKB-EC"/>
</dbReference>
<keyword evidence="9" id="KW-0413">Isomerase</keyword>
<dbReference type="PROSITE" id="PS51385">
    <property type="entry name" value="YJEF_N"/>
    <property type="match status" value="1"/>
</dbReference>
<dbReference type="EC" id="5.1.99.6" evidence="3"/>
<dbReference type="eggNOG" id="KOG2585">
    <property type="taxonomic scope" value="Eukaryota"/>
</dbReference>
<evidence type="ECO:0000256" key="3">
    <source>
        <dbReference type="ARBA" id="ARBA00012228"/>
    </source>
</evidence>
<evidence type="ECO:0000313" key="12">
    <source>
        <dbReference type="Proteomes" id="UP000031512"/>
    </source>
</evidence>
<dbReference type="InterPro" id="IPR004443">
    <property type="entry name" value="YjeF_N_dom"/>
</dbReference>
<dbReference type="AlphaFoldDB" id="L1LDC8"/>
<gene>
    <name evidence="11" type="ORF">BEWA_034880</name>
</gene>
<dbReference type="InterPro" id="IPR036652">
    <property type="entry name" value="YjeF_N_dom_sf"/>
</dbReference>
<evidence type="ECO:0000256" key="2">
    <source>
        <dbReference type="ARBA" id="ARBA00000909"/>
    </source>
</evidence>
<evidence type="ECO:0000256" key="9">
    <source>
        <dbReference type="ARBA" id="ARBA00023235"/>
    </source>
</evidence>
<evidence type="ECO:0000256" key="6">
    <source>
        <dbReference type="ARBA" id="ARBA00022857"/>
    </source>
</evidence>
<dbReference type="SUPFAM" id="SSF64153">
    <property type="entry name" value="YjeF N-terminal domain-like"/>
    <property type="match status" value="1"/>
</dbReference>
<dbReference type="PANTHER" id="PTHR13232">
    <property type="entry name" value="NAD(P)H-HYDRATE EPIMERASE"/>
    <property type="match status" value="1"/>
</dbReference>
<dbReference type="Gene3D" id="3.40.50.10260">
    <property type="entry name" value="YjeF N-terminal domain"/>
    <property type="match status" value="1"/>
</dbReference>
<sequence length="176" mass="19563">MASWQVPSKISAVTQKVALEIDSILMDRLGYSLIQLMELAGLSASMAINDMYKRLNCDNRKVLVCSGPGNNGGDGLVISRHLSEFGFKTTLFYPKIGQKDIYKNLLLLLDSYDVKVLNELPKDLMEYGMIIDALFGISFRPPMRKPFDTIIENLANANVPIISIDTPSGWNVDEGM</sequence>
<dbReference type="InterPro" id="IPR032976">
    <property type="entry name" value="YJEFN_prot_NAXE-like"/>
</dbReference>
<dbReference type="NCBIfam" id="TIGR00197">
    <property type="entry name" value="yjeF_nterm"/>
    <property type="match status" value="1"/>
</dbReference>
<keyword evidence="4" id="KW-0479">Metal-binding</keyword>
<dbReference type="EMBL" id="ACOU01000002">
    <property type="protein sequence ID" value="EKX73452.1"/>
    <property type="molecule type" value="Genomic_DNA"/>
</dbReference>
<dbReference type="GO" id="GO:0000166">
    <property type="term" value="F:nucleotide binding"/>
    <property type="evidence" value="ECO:0007669"/>
    <property type="project" value="UniProtKB-KW"/>
</dbReference>